<keyword evidence="3 6" id="KW-0694">RNA-binding</keyword>
<dbReference type="NCBIfam" id="NF004363">
    <property type="entry name" value="PRK05738.2-4"/>
    <property type="match status" value="1"/>
</dbReference>
<keyword evidence="9" id="KW-1185">Reference proteome</keyword>
<keyword evidence="5 6" id="KW-0687">Ribonucleoprotein</keyword>
<dbReference type="Gene3D" id="3.30.70.330">
    <property type="match status" value="1"/>
</dbReference>
<dbReference type="EMBL" id="SLYC01000025">
    <property type="protein sequence ID" value="TCQ01638.1"/>
    <property type="molecule type" value="Genomic_DNA"/>
</dbReference>
<dbReference type="PANTHER" id="PTHR11620">
    <property type="entry name" value="60S RIBOSOMAL PROTEIN L23A"/>
    <property type="match status" value="1"/>
</dbReference>
<comment type="function">
    <text evidence="6">One of the early assembly proteins it binds 23S rRNA. One of the proteins that surrounds the polypeptide exit tunnel on the outside of the ribosome. Forms the main docking site for trigger factor binding to the ribosome.</text>
</comment>
<organism evidence="8 9">
    <name type="scientific">Serpentinicella alkaliphila</name>
    <dbReference type="NCBI Taxonomy" id="1734049"/>
    <lineage>
        <taxon>Bacteria</taxon>
        <taxon>Bacillati</taxon>
        <taxon>Bacillota</taxon>
        <taxon>Clostridia</taxon>
        <taxon>Peptostreptococcales</taxon>
        <taxon>Natronincolaceae</taxon>
        <taxon>Serpentinicella</taxon>
    </lineage>
</organism>
<reference evidence="8 9" key="1">
    <citation type="submission" date="2019-03" db="EMBL/GenBank/DDBJ databases">
        <title>Genomic Encyclopedia of Type Strains, Phase IV (KMG-IV): sequencing the most valuable type-strain genomes for metagenomic binning, comparative biology and taxonomic classification.</title>
        <authorList>
            <person name="Goeker M."/>
        </authorList>
    </citation>
    <scope>NUCLEOTIDE SEQUENCE [LARGE SCALE GENOMIC DNA]</scope>
    <source>
        <strain evidence="8 9">DSM 100013</strain>
    </source>
</reference>
<evidence type="ECO:0000256" key="5">
    <source>
        <dbReference type="ARBA" id="ARBA00023274"/>
    </source>
</evidence>
<evidence type="ECO:0000313" key="8">
    <source>
        <dbReference type="EMBL" id="TCQ01638.1"/>
    </source>
</evidence>
<evidence type="ECO:0000256" key="1">
    <source>
        <dbReference type="ARBA" id="ARBA00006700"/>
    </source>
</evidence>
<dbReference type="Proteomes" id="UP000295504">
    <property type="component" value="Unassembled WGS sequence"/>
</dbReference>
<evidence type="ECO:0000313" key="9">
    <source>
        <dbReference type="Proteomes" id="UP000295504"/>
    </source>
</evidence>
<comment type="subunit">
    <text evidence="6">Part of the 50S ribosomal subunit. Contacts protein L29, and trigger factor when it is bound to the ribosome.</text>
</comment>
<protein>
    <recommendedName>
        <fullName evidence="6">Large ribosomal subunit protein uL23</fullName>
    </recommendedName>
</protein>
<dbReference type="GO" id="GO:0003735">
    <property type="term" value="F:structural constituent of ribosome"/>
    <property type="evidence" value="ECO:0007669"/>
    <property type="project" value="InterPro"/>
</dbReference>
<dbReference type="Pfam" id="PF00276">
    <property type="entry name" value="Ribosomal_L23"/>
    <property type="match status" value="1"/>
</dbReference>
<dbReference type="PROSITE" id="PS00050">
    <property type="entry name" value="RIBOSOMAL_L23"/>
    <property type="match status" value="1"/>
</dbReference>
<name>A0A4R2TE77_9FIRM</name>
<evidence type="ECO:0000256" key="6">
    <source>
        <dbReference type="HAMAP-Rule" id="MF_01369"/>
    </source>
</evidence>
<dbReference type="GO" id="GO:0019843">
    <property type="term" value="F:rRNA binding"/>
    <property type="evidence" value="ECO:0007669"/>
    <property type="project" value="UniProtKB-UniRule"/>
</dbReference>
<dbReference type="GO" id="GO:1990904">
    <property type="term" value="C:ribonucleoprotein complex"/>
    <property type="evidence" value="ECO:0007669"/>
    <property type="project" value="UniProtKB-KW"/>
</dbReference>
<keyword evidence="2 6" id="KW-0699">rRNA-binding</keyword>
<dbReference type="NCBIfam" id="NF004359">
    <property type="entry name" value="PRK05738.1-3"/>
    <property type="match status" value="1"/>
</dbReference>
<dbReference type="HAMAP" id="MF_01369_B">
    <property type="entry name" value="Ribosomal_uL23_B"/>
    <property type="match status" value="1"/>
</dbReference>
<evidence type="ECO:0000256" key="3">
    <source>
        <dbReference type="ARBA" id="ARBA00022884"/>
    </source>
</evidence>
<dbReference type="GO" id="GO:0005840">
    <property type="term" value="C:ribosome"/>
    <property type="evidence" value="ECO:0007669"/>
    <property type="project" value="UniProtKB-KW"/>
</dbReference>
<dbReference type="InterPro" id="IPR001014">
    <property type="entry name" value="Ribosomal_uL23_CS"/>
</dbReference>
<comment type="caution">
    <text evidence="8">The sequence shown here is derived from an EMBL/GenBank/DDBJ whole genome shotgun (WGS) entry which is preliminary data.</text>
</comment>
<dbReference type="InterPro" id="IPR012677">
    <property type="entry name" value="Nucleotide-bd_a/b_plait_sf"/>
</dbReference>
<dbReference type="InterPro" id="IPR013025">
    <property type="entry name" value="Ribosomal_uL23-like"/>
</dbReference>
<dbReference type="OrthoDB" id="9793353at2"/>
<evidence type="ECO:0000256" key="2">
    <source>
        <dbReference type="ARBA" id="ARBA00022730"/>
    </source>
</evidence>
<sequence length="96" mass="10983">MTNPHDIIIRPLVSEQSMNAMAEKKYTFVVSKKANKIDIKRAVEVIFGVKVEKVNTMNMIGKTKRMGKHEGKRADWKKAVVKLKADSKEIEFFDGM</sequence>
<dbReference type="AlphaFoldDB" id="A0A4R2TE77"/>
<gene>
    <name evidence="6" type="primary">rplW</name>
    <name evidence="8" type="ORF">EDD79_102545</name>
</gene>
<dbReference type="FunFam" id="3.30.70.330:FF:000001">
    <property type="entry name" value="50S ribosomal protein L23"/>
    <property type="match status" value="1"/>
</dbReference>
<evidence type="ECO:0000256" key="7">
    <source>
        <dbReference type="RuleBase" id="RU003934"/>
    </source>
</evidence>
<comment type="similarity">
    <text evidence="1 6 7">Belongs to the universal ribosomal protein uL23 family.</text>
</comment>
<dbReference type="InterPro" id="IPR012678">
    <property type="entry name" value="Ribosomal_uL23/eL15/eS24_sf"/>
</dbReference>
<accession>A0A4R2TE77</accession>
<dbReference type="GO" id="GO:0006412">
    <property type="term" value="P:translation"/>
    <property type="evidence" value="ECO:0007669"/>
    <property type="project" value="UniProtKB-UniRule"/>
</dbReference>
<dbReference type="SUPFAM" id="SSF54189">
    <property type="entry name" value="Ribosomal proteins S24e, L23 and L15e"/>
    <property type="match status" value="1"/>
</dbReference>
<keyword evidence="4 6" id="KW-0689">Ribosomal protein</keyword>
<evidence type="ECO:0000256" key="4">
    <source>
        <dbReference type="ARBA" id="ARBA00022980"/>
    </source>
</evidence>
<dbReference type="RefSeq" id="WP_132848874.1">
    <property type="nucleotide sequence ID" value="NZ_CP058648.1"/>
</dbReference>
<proteinExistence type="inferred from homology"/>